<dbReference type="Proteomes" id="UP000254236">
    <property type="component" value="Chromosome"/>
</dbReference>
<dbReference type="InterPro" id="IPR036691">
    <property type="entry name" value="Endo/exonu/phosph_ase_sf"/>
</dbReference>
<dbReference type="KEGG" id="bsau:DWV08_03165"/>
<feature type="compositionally biased region" description="Basic and acidic residues" evidence="1">
    <location>
        <begin position="21"/>
        <end position="34"/>
    </location>
</feature>
<organism evidence="4 6">
    <name type="scientific">Brachybacterium saurashtrense</name>
    <dbReference type="NCBI Taxonomy" id="556288"/>
    <lineage>
        <taxon>Bacteria</taxon>
        <taxon>Bacillati</taxon>
        <taxon>Actinomycetota</taxon>
        <taxon>Actinomycetes</taxon>
        <taxon>Micrococcales</taxon>
        <taxon>Dermabacteraceae</taxon>
        <taxon>Brachybacterium</taxon>
    </lineage>
</organism>
<feature type="region of interest" description="Disordered" evidence="1">
    <location>
        <begin position="13"/>
        <end position="38"/>
    </location>
</feature>
<name>A0A345YLC1_9MICO</name>
<dbReference type="SUPFAM" id="SSF56219">
    <property type="entry name" value="DNase I-like"/>
    <property type="match status" value="1"/>
</dbReference>
<protein>
    <submittedName>
        <fullName evidence="4">Metal-dependent hydrolase</fullName>
    </submittedName>
</protein>
<evidence type="ECO:0000256" key="1">
    <source>
        <dbReference type="SAM" id="MobiDB-lite"/>
    </source>
</evidence>
<sequence>MASHPVRLARLRGGRARGARGARDLPDGRGRGEDGLVSAPAAGVPDAARTGWDLRILTWNLCELRGDLTALIEAVRDLDPDVLLVQEAPRFVLPSARLHWFARRIGRRVLLGGAGGRGLALLATEEVAAQVIRRGAHPVAQTLSDLNSTYPRGVAAVRLSIPGGGAVVVASTHLALQEDNRLRHAEHLAALARGAGAPVIVGGDLNETAEGVARSHLAPLLADPAPTTAHTFPATAPSRRIDAVLVSDGVQVRRAEAVRATETVDEARLSGASDHLPSLLEVTLPRA</sequence>
<feature type="domain" description="Endonuclease/exonuclease/phosphatase" evidence="2">
    <location>
        <begin position="57"/>
        <end position="275"/>
    </location>
</feature>
<dbReference type="GO" id="GO:0016787">
    <property type="term" value="F:hydrolase activity"/>
    <property type="evidence" value="ECO:0007669"/>
    <property type="project" value="UniProtKB-KW"/>
</dbReference>
<dbReference type="Pfam" id="PF03372">
    <property type="entry name" value="Exo_endo_phos"/>
    <property type="match status" value="1"/>
</dbReference>
<gene>
    <name evidence="3" type="ORF">DWV08_03165</name>
    <name evidence="4" type="ORF">DXU92_08295</name>
</gene>
<dbReference type="EMBL" id="CP031356">
    <property type="protein sequence ID" value="AXK44723.1"/>
    <property type="molecule type" value="Genomic_DNA"/>
</dbReference>
<dbReference type="Gene3D" id="3.60.10.10">
    <property type="entry name" value="Endonuclease/exonuclease/phosphatase"/>
    <property type="match status" value="1"/>
</dbReference>
<keyword evidence="5" id="KW-1185">Reference proteome</keyword>
<evidence type="ECO:0000313" key="5">
    <source>
        <dbReference type="Proteomes" id="UP000254236"/>
    </source>
</evidence>
<evidence type="ECO:0000313" key="6">
    <source>
        <dbReference type="Proteomes" id="UP000282185"/>
    </source>
</evidence>
<proteinExistence type="predicted"/>
<dbReference type="OrthoDB" id="3820230at2"/>
<evidence type="ECO:0000313" key="4">
    <source>
        <dbReference type="EMBL" id="RRR23335.1"/>
    </source>
</evidence>
<reference evidence="3 5" key="1">
    <citation type="submission" date="2018-07" db="EMBL/GenBank/DDBJ databases">
        <title>Brachybacterium saurashtrense DSM 23186 genome sequence.</title>
        <authorList>
            <person name="Guo L."/>
        </authorList>
    </citation>
    <scope>NUCLEOTIDE SEQUENCE [LARGE SCALE GENOMIC DNA]</scope>
    <source>
        <strain evidence="3 5">DSM 23186</strain>
    </source>
</reference>
<dbReference type="AlphaFoldDB" id="A0A345YLC1"/>
<reference evidence="4 6" key="2">
    <citation type="submission" date="2018-08" db="EMBL/GenBank/DDBJ databases">
        <title>Brachybacterium saurashtrense DSM 23186.</title>
        <authorList>
            <person name="Li Y."/>
        </authorList>
    </citation>
    <scope>NUCLEOTIDE SEQUENCE [LARGE SCALE GENOMIC DNA]</scope>
    <source>
        <strain evidence="4 6">DSM 23186</strain>
    </source>
</reference>
<dbReference type="EMBL" id="QSWH01000003">
    <property type="protein sequence ID" value="RRR23335.1"/>
    <property type="molecule type" value="Genomic_DNA"/>
</dbReference>
<evidence type="ECO:0000313" key="3">
    <source>
        <dbReference type="EMBL" id="AXK44723.1"/>
    </source>
</evidence>
<accession>A0A345YLC1</accession>
<dbReference type="Proteomes" id="UP000282185">
    <property type="component" value="Unassembled WGS sequence"/>
</dbReference>
<evidence type="ECO:0000259" key="2">
    <source>
        <dbReference type="Pfam" id="PF03372"/>
    </source>
</evidence>
<dbReference type="InterPro" id="IPR005135">
    <property type="entry name" value="Endo/exonuclease/phosphatase"/>
</dbReference>
<keyword evidence="4" id="KW-0378">Hydrolase</keyword>